<evidence type="ECO:0000313" key="2">
    <source>
        <dbReference type="EMBL" id="KAJ7205059.1"/>
    </source>
</evidence>
<gene>
    <name evidence="2" type="ORF">GGX14DRAFT_645690</name>
</gene>
<dbReference type="PANTHER" id="PTHR46170">
    <property type="entry name" value="GATOR COMPLEX PROTEIN WDR59"/>
    <property type="match status" value="1"/>
</dbReference>
<dbReference type="PANTHER" id="PTHR46170:SF1">
    <property type="entry name" value="GATOR COMPLEX PROTEIN WDR59"/>
    <property type="match status" value="1"/>
</dbReference>
<dbReference type="GO" id="GO:0035591">
    <property type="term" value="F:signaling adaptor activity"/>
    <property type="evidence" value="ECO:0007669"/>
    <property type="project" value="TreeGrafter"/>
</dbReference>
<reference evidence="2" key="1">
    <citation type="submission" date="2023-03" db="EMBL/GenBank/DDBJ databases">
        <title>Massive genome expansion in bonnet fungi (Mycena s.s.) driven by repeated elements and novel gene families across ecological guilds.</title>
        <authorList>
            <consortium name="Lawrence Berkeley National Laboratory"/>
            <person name="Harder C.B."/>
            <person name="Miyauchi S."/>
            <person name="Viragh M."/>
            <person name="Kuo A."/>
            <person name="Thoen E."/>
            <person name="Andreopoulos B."/>
            <person name="Lu D."/>
            <person name="Skrede I."/>
            <person name="Drula E."/>
            <person name="Henrissat B."/>
            <person name="Morin E."/>
            <person name="Kohler A."/>
            <person name="Barry K."/>
            <person name="LaButti K."/>
            <person name="Morin E."/>
            <person name="Salamov A."/>
            <person name="Lipzen A."/>
            <person name="Mereny Z."/>
            <person name="Hegedus B."/>
            <person name="Baldrian P."/>
            <person name="Stursova M."/>
            <person name="Weitz H."/>
            <person name="Taylor A."/>
            <person name="Grigoriev I.V."/>
            <person name="Nagy L.G."/>
            <person name="Martin F."/>
            <person name="Kauserud H."/>
        </authorList>
    </citation>
    <scope>NUCLEOTIDE SEQUENCE</scope>
    <source>
        <strain evidence="2">9144</strain>
    </source>
</reference>
<accession>A0AAD6V9Y5</accession>
<feature type="region of interest" description="Disordered" evidence="1">
    <location>
        <begin position="132"/>
        <end position="152"/>
    </location>
</feature>
<feature type="compositionally biased region" description="Basic and acidic residues" evidence="1">
    <location>
        <begin position="136"/>
        <end position="150"/>
    </location>
</feature>
<evidence type="ECO:0000256" key="1">
    <source>
        <dbReference type="SAM" id="MobiDB-lite"/>
    </source>
</evidence>
<dbReference type="GO" id="GO:0035859">
    <property type="term" value="C:Seh1-associated complex"/>
    <property type="evidence" value="ECO:0007669"/>
    <property type="project" value="TreeGrafter"/>
</dbReference>
<dbReference type="Proteomes" id="UP001219525">
    <property type="component" value="Unassembled WGS sequence"/>
</dbReference>
<keyword evidence="3" id="KW-1185">Reference proteome</keyword>
<dbReference type="GO" id="GO:0005774">
    <property type="term" value="C:vacuolar membrane"/>
    <property type="evidence" value="ECO:0007669"/>
    <property type="project" value="TreeGrafter"/>
</dbReference>
<dbReference type="EMBL" id="JARJCW010000045">
    <property type="protein sequence ID" value="KAJ7205059.1"/>
    <property type="molecule type" value="Genomic_DNA"/>
</dbReference>
<dbReference type="InterPro" id="IPR049567">
    <property type="entry name" value="WDR59-like"/>
</dbReference>
<comment type="caution">
    <text evidence="2">The sequence shown here is derived from an EMBL/GenBank/DDBJ whole genome shotgun (WGS) entry which is preliminary data.</text>
</comment>
<dbReference type="GO" id="GO:1904263">
    <property type="term" value="P:positive regulation of TORC1 signaling"/>
    <property type="evidence" value="ECO:0007669"/>
    <property type="project" value="TreeGrafter"/>
</dbReference>
<organism evidence="2 3">
    <name type="scientific">Mycena pura</name>
    <dbReference type="NCBI Taxonomy" id="153505"/>
    <lineage>
        <taxon>Eukaryota</taxon>
        <taxon>Fungi</taxon>
        <taxon>Dikarya</taxon>
        <taxon>Basidiomycota</taxon>
        <taxon>Agaricomycotina</taxon>
        <taxon>Agaricomycetes</taxon>
        <taxon>Agaricomycetidae</taxon>
        <taxon>Agaricales</taxon>
        <taxon>Marasmiineae</taxon>
        <taxon>Mycenaceae</taxon>
        <taxon>Mycena</taxon>
    </lineage>
</organism>
<proteinExistence type="predicted"/>
<sequence>MTSRVETTETFIMKNTGTNSAQRILICGSQGNASRHATRTDGLLVVKTCTLGLHGPWGESSSVFIRITFTFPKDYPHRIHPRGTPTVELERNPLISLKNRAFILRRLRTLRERQRPCLEACLRFLSEGETSGLHSMHMDSESSDSDEQRTGRKARNGMMSLIRSHKNLTEPRRSQGTFGPNGSVTSVFQLLVNNVLWVLSSPAKTVSDIPPSHDSIDLGPERPPLRRFRSPSLIADAVRRLRLSATDRVVKPLDARQPQAGGDHILRIMTNILTFSHDTPHHRESERESETRTRLTHPAPRRRTVFITNTSHISGGDARIECGVLRAFWHVFVPKILKDCGSTAAPERKQL</sequence>
<evidence type="ECO:0000313" key="3">
    <source>
        <dbReference type="Proteomes" id="UP001219525"/>
    </source>
</evidence>
<dbReference type="AlphaFoldDB" id="A0AAD6V9Y5"/>
<dbReference type="GO" id="GO:0034198">
    <property type="term" value="P:cellular response to amino acid starvation"/>
    <property type="evidence" value="ECO:0007669"/>
    <property type="project" value="TreeGrafter"/>
</dbReference>
<name>A0AAD6V9Y5_9AGAR</name>
<protein>
    <submittedName>
        <fullName evidence="2">Uncharacterized protein</fullName>
    </submittedName>
</protein>